<dbReference type="HAMAP" id="MF_02065">
    <property type="entry name" value="MltG"/>
    <property type="match status" value="1"/>
</dbReference>
<evidence type="ECO:0000313" key="8">
    <source>
        <dbReference type="EMBL" id="OOS20790.1"/>
    </source>
</evidence>
<keyword evidence="3 7" id="KW-1133">Transmembrane helix</keyword>
<dbReference type="GO" id="GO:0071555">
    <property type="term" value="P:cell wall organization"/>
    <property type="evidence" value="ECO:0007669"/>
    <property type="project" value="UniProtKB-KW"/>
</dbReference>
<dbReference type="GO" id="GO:0005886">
    <property type="term" value="C:plasma membrane"/>
    <property type="evidence" value="ECO:0007669"/>
    <property type="project" value="UniProtKB-SubCell"/>
</dbReference>
<dbReference type="InterPro" id="IPR003770">
    <property type="entry name" value="MLTG-like"/>
</dbReference>
<comment type="subcellular location">
    <subcellularLocation>
        <location evidence="7">Cell inner membrane</location>
        <topology evidence="7">Single-pass membrane protein</topology>
    </subcellularLocation>
</comment>
<keyword evidence="7" id="KW-0997">Cell inner membrane</keyword>
<feature type="transmembrane region" description="Helical" evidence="7">
    <location>
        <begin position="28"/>
        <end position="47"/>
    </location>
</feature>
<keyword evidence="6 7" id="KW-0961">Cell wall biogenesis/degradation</keyword>
<gene>
    <name evidence="7" type="primary">mltG</name>
    <name evidence="8" type="ORF">B0682_06170</name>
</gene>
<dbReference type="STRING" id="90241.B0682_06170"/>
<dbReference type="FunFam" id="3.30.160.60:FF:000242">
    <property type="entry name" value="Endolytic murein transglycosylase"/>
    <property type="match status" value="1"/>
</dbReference>
<dbReference type="EMBL" id="MUYT01000007">
    <property type="protein sequence ID" value="OOS20790.1"/>
    <property type="molecule type" value="Genomic_DNA"/>
</dbReference>
<name>A0A1T0CEL5_9GAMM</name>
<dbReference type="PANTHER" id="PTHR30518">
    <property type="entry name" value="ENDOLYTIC MUREIN TRANSGLYCOSYLASE"/>
    <property type="match status" value="1"/>
</dbReference>
<comment type="function">
    <text evidence="7">Functions as a peptidoglycan terminase that cleaves nascent peptidoglycan strands endolytically to terminate their elongation.</text>
</comment>
<evidence type="ECO:0000256" key="6">
    <source>
        <dbReference type="ARBA" id="ARBA00023316"/>
    </source>
</evidence>
<keyword evidence="1 7" id="KW-1003">Cell membrane</keyword>
<comment type="catalytic activity">
    <reaction evidence="7">
        <text>a peptidoglycan chain = a peptidoglycan chain with N-acetyl-1,6-anhydromuramyl-[peptide] at the reducing end + a peptidoglycan chain with N-acetylglucosamine at the non-reducing end.</text>
        <dbReference type="EC" id="4.2.2.29"/>
    </reaction>
</comment>
<evidence type="ECO:0000256" key="2">
    <source>
        <dbReference type="ARBA" id="ARBA00022692"/>
    </source>
</evidence>
<keyword evidence="9" id="KW-1185">Reference proteome</keyword>
<comment type="similarity">
    <text evidence="7">Belongs to the transglycosylase MltG family.</text>
</comment>
<keyword evidence="2 7" id="KW-0812">Transmembrane</keyword>
<evidence type="ECO:0000256" key="1">
    <source>
        <dbReference type="ARBA" id="ARBA00022475"/>
    </source>
</evidence>
<dbReference type="CDD" id="cd08010">
    <property type="entry name" value="MltG_like"/>
    <property type="match status" value="1"/>
</dbReference>
<organism evidence="8 9">
    <name type="scientific">Lwoffella lincolnii</name>
    <dbReference type="NCBI Taxonomy" id="90241"/>
    <lineage>
        <taxon>Bacteria</taxon>
        <taxon>Pseudomonadati</taxon>
        <taxon>Pseudomonadota</taxon>
        <taxon>Gammaproteobacteria</taxon>
        <taxon>Moraxellales</taxon>
        <taxon>Moraxellaceae</taxon>
        <taxon>Lwoffella</taxon>
    </lineage>
</organism>
<proteinExistence type="inferred from homology"/>
<dbReference type="Pfam" id="PF02618">
    <property type="entry name" value="YceG"/>
    <property type="match status" value="1"/>
</dbReference>
<accession>A0A1T0CEL5</accession>
<keyword evidence="4 7" id="KW-0472">Membrane</keyword>
<protein>
    <recommendedName>
        <fullName evidence="7">Endolytic murein transglycosylase</fullName>
        <ecNumber evidence="7">4.2.2.29</ecNumber>
    </recommendedName>
    <alternativeName>
        <fullName evidence="7">Peptidoglycan lytic transglycosylase</fullName>
    </alternativeName>
    <alternativeName>
        <fullName evidence="7">Peptidoglycan polymerization terminase</fullName>
    </alternativeName>
</protein>
<evidence type="ECO:0000313" key="9">
    <source>
        <dbReference type="Proteomes" id="UP000191094"/>
    </source>
</evidence>
<dbReference type="GO" id="GO:0008932">
    <property type="term" value="F:lytic endotransglycosylase activity"/>
    <property type="evidence" value="ECO:0007669"/>
    <property type="project" value="UniProtKB-UniRule"/>
</dbReference>
<evidence type="ECO:0000256" key="3">
    <source>
        <dbReference type="ARBA" id="ARBA00022989"/>
    </source>
</evidence>
<feature type="site" description="Important for catalytic activity" evidence="7">
    <location>
        <position position="243"/>
    </location>
</feature>
<dbReference type="AlphaFoldDB" id="A0A1T0CEL5"/>
<keyword evidence="5 7" id="KW-0456">Lyase</keyword>
<dbReference type="Gene3D" id="3.30.160.60">
    <property type="entry name" value="Classic Zinc Finger"/>
    <property type="match status" value="1"/>
</dbReference>
<evidence type="ECO:0000256" key="5">
    <source>
        <dbReference type="ARBA" id="ARBA00023239"/>
    </source>
</evidence>
<reference evidence="8 9" key="1">
    <citation type="submission" date="2017-02" db="EMBL/GenBank/DDBJ databases">
        <title>Draft genome sequence of Moraxella lincolnii CCUG 9405T type strain.</title>
        <authorList>
            <person name="Salva-Serra F."/>
            <person name="Engstrom-Jakobsson H."/>
            <person name="Thorell K."/>
            <person name="Jaen-Luchoro D."/>
            <person name="Gonzales-Siles L."/>
            <person name="Karlsson R."/>
            <person name="Yazdan S."/>
            <person name="Boulund F."/>
            <person name="Johnning A."/>
            <person name="Engstrand L."/>
            <person name="Kristiansson E."/>
            <person name="Moore E."/>
        </authorList>
    </citation>
    <scope>NUCLEOTIDE SEQUENCE [LARGE SCALE GENOMIC DNA]</scope>
    <source>
        <strain evidence="8 9">CCUG 9405</strain>
    </source>
</reference>
<dbReference type="NCBIfam" id="TIGR00247">
    <property type="entry name" value="endolytic transglycosylase MltG"/>
    <property type="match status" value="1"/>
</dbReference>
<evidence type="ECO:0000256" key="4">
    <source>
        <dbReference type="ARBA" id="ARBA00023136"/>
    </source>
</evidence>
<evidence type="ECO:0000256" key="7">
    <source>
        <dbReference type="HAMAP-Rule" id="MF_02065"/>
    </source>
</evidence>
<dbReference type="EC" id="4.2.2.29" evidence="7"/>
<dbReference type="PANTHER" id="PTHR30518:SF2">
    <property type="entry name" value="ENDOLYTIC MUREIN TRANSGLYCOSYLASE"/>
    <property type="match status" value="1"/>
</dbReference>
<dbReference type="Proteomes" id="UP000191094">
    <property type="component" value="Unassembled WGS sequence"/>
</dbReference>
<comment type="caution">
    <text evidence="8">The sequence shown here is derived from an EMBL/GenBank/DDBJ whole genome shotgun (WGS) entry which is preliminary data.</text>
</comment>
<dbReference type="GO" id="GO:0009252">
    <property type="term" value="P:peptidoglycan biosynthetic process"/>
    <property type="evidence" value="ECO:0007669"/>
    <property type="project" value="UniProtKB-UniRule"/>
</dbReference>
<sequence>MVCDCPNKTQSQQDDNQRSFFMMKGYQWLLALTLILGALLLVVYQTFLGQSTQPEQLFTVESGQSYYGLIPTWQSKVPLFSATLAKLYIKTQIDAPLYAGVYQLPANPTFLQVMQILEQGADIAMVKVQIIEGKTAKDLYATIKDTQGVAIEILDKSDDLNRLKQRLGIDATTPDGKYANNLEGWFAPDTYLFAKGSSDKHILTTLYDKQRQLLTDAWANRDENLPYKSPYDALIMASIIEKETGIAEEREKVAAVFINRLRLGMRLQTDPTIIYGMGERYDGNIRRADINEKTDYNTYQIDGLPPTPIALPSKAAINAAMHPADIDALYFVATGTGGHTFSNTLKEHNQAVQEYLKIIKNQ</sequence>